<sequence length="185" mass="19856">MELNDSGKTGSVSLMKEPPLTASMQPSGAKDEEDLISIIWQRLPPELLELPCDVTCGFHLVSSHKRPVMVNFGNSSESILFPPEFSSLNPNLAKFDAEDLARLLGPVGVTSGIDSVKVRRAVAESGTWFLLSDDSDSESEGAMCWKLEASLGNNDIPPAVTQLPGLPLTYLSSVCTFAATLKAFV</sequence>
<dbReference type="EMBL" id="JBHFFA010000004">
    <property type="protein sequence ID" value="KAL2630679.1"/>
    <property type="molecule type" value="Genomic_DNA"/>
</dbReference>
<evidence type="ECO:0000313" key="2">
    <source>
        <dbReference type="EMBL" id="KAL2630679.1"/>
    </source>
</evidence>
<feature type="compositionally biased region" description="Polar residues" evidence="1">
    <location>
        <begin position="1"/>
        <end position="12"/>
    </location>
</feature>
<evidence type="ECO:0000256" key="1">
    <source>
        <dbReference type="SAM" id="MobiDB-lite"/>
    </source>
</evidence>
<feature type="region of interest" description="Disordered" evidence="1">
    <location>
        <begin position="1"/>
        <end position="29"/>
    </location>
</feature>
<organism evidence="2 3">
    <name type="scientific">Riccia fluitans</name>
    <dbReference type="NCBI Taxonomy" id="41844"/>
    <lineage>
        <taxon>Eukaryota</taxon>
        <taxon>Viridiplantae</taxon>
        <taxon>Streptophyta</taxon>
        <taxon>Embryophyta</taxon>
        <taxon>Marchantiophyta</taxon>
        <taxon>Marchantiopsida</taxon>
        <taxon>Marchantiidae</taxon>
        <taxon>Marchantiales</taxon>
        <taxon>Ricciaceae</taxon>
        <taxon>Riccia</taxon>
    </lineage>
</organism>
<proteinExistence type="predicted"/>
<protein>
    <submittedName>
        <fullName evidence="2">Uncharacterized protein</fullName>
    </submittedName>
</protein>
<name>A0ABD1YIR7_9MARC</name>
<keyword evidence="3" id="KW-1185">Reference proteome</keyword>
<accession>A0ABD1YIR7</accession>
<comment type="caution">
    <text evidence="2">The sequence shown here is derived from an EMBL/GenBank/DDBJ whole genome shotgun (WGS) entry which is preliminary data.</text>
</comment>
<gene>
    <name evidence="2" type="ORF">R1flu_015365</name>
</gene>
<dbReference type="AlphaFoldDB" id="A0ABD1YIR7"/>
<dbReference type="Proteomes" id="UP001605036">
    <property type="component" value="Unassembled WGS sequence"/>
</dbReference>
<evidence type="ECO:0000313" key="3">
    <source>
        <dbReference type="Proteomes" id="UP001605036"/>
    </source>
</evidence>
<reference evidence="2 3" key="1">
    <citation type="submission" date="2024-09" db="EMBL/GenBank/DDBJ databases">
        <title>Chromosome-scale assembly of Riccia fluitans.</title>
        <authorList>
            <person name="Paukszto L."/>
            <person name="Sawicki J."/>
            <person name="Karawczyk K."/>
            <person name="Piernik-Szablinska J."/>
            <person name="Szczecinska M."/>
            <person name="Mazdziarz M."/>
        </authorList>
    </citation>
    <scope>NUCLEOTIDE SEQUENCE [LARGE SCALE GENOMIC DNA]</scope>
    <source>
        <strain evidence="2">Rf_01</strain>
        <tissue evidence="2">Aerial parts of the thallus</tissue>
    </source>
</reference>